<gene>
    <name evidence="2" type="ORF">KIM372_07760</name>
</gene>
<protein>
    <submittedName>
        <fullName evidence="2">Exopolyphosphatase</fullName>
    </submittedName>
</protein>
<dbReference type="SUPFAM" id="SSF53067">
    <property type="entry name" value="Actin-like ATPase domain"/>
    <property type="match status" value="2"/>
</dbReference>
<dbReference type="InterPro" id="IPR043129">
    <property type="entry name" value="ATPase_NBD"/>
</dbReference>
<dbReference type="PANTHER" id="PTHR30005">
    <property type="entry name" value="EXOPOLYPHOSPHATASE"/>
    <property type="match status" value="1"/>
</dbReference>
<keyword evidence="3" id="KW-1185">Reference proteome</keyword>
<dbReference type="Pfam" id="PF02541">
    <property type="entry name" value="Ppx-GppA"/>
    <property type="match status" value="1"/>
</dbReference>
<evidence type="ECO:0000313" key="2">
    <source>
        <dbReference type="EMBL" id="BDR52869.1"/>
    </source>
</evidence>
<dbReference type="Gene3D" id="3.30.420.150">
    <property type="entry name" value="Exopolyphosphatase. Domain 2"/>
    <property type="match status" value="1"/>
</dbReference>
<reference evidence="2 3" key="1">
    <citation type="journal article" date="2023" name="Microbiol. Spectr.">
        <title>Symbiosis of Carpenter Bees with Uncharacterized Lactic Acid Bacteria Showing NAD Auxotrophy.</title>
        <authorList>
            <person name="Kawasaki S."/>
            <person name="Ozawa K."/>
            <person name="Mori T."/>
            <person name="Yamamoto A."/>
            <person name="Ito M."/>
            <person name="Ohkuma M."/>
            <person name="Sakamoto M."/>
            <person name="Matsutani M."/>
        </authorList>
    </citation>
    <scope>NUCLEOTIDE SEQUENCE [LARGE SCALE GENOMIC DNA]</scope>
    <source>
        <strain evidence="2 3">Kim37-2</strain>
    </source>
</reference>
<dbReference type="CDD" id="cd24119">
    <property type="entry name" value="ASKHA_NBD_MtPPX2-like"/>
    <property type="match status" value="1"/>
</dbReference>
<evidence type="ECO:0000259" key="1">
    <source>
        <dbReference type="Pfam" id="PF02541"/>
    </source>
</evidence>
<dbReference type="EMBL" id="AP026798">
    <property type="protein sequence ID" value="BDR52869.1"/>
    <property type="molecule type" value="Genomic_DNA"/>
</dbReference>
<organism evidence="2 3">
    <name type="scientific">Bombiscardovia nodaiensis</name>
    <dbReference type="NCBI Taxonomy" id="2932181"/>
    <lineage>
        <taxon>Bacteria</taxon>
        <taxon>Bacillati</taxon>
        <taxon>Actinomycetota</taxon>
        <taxon>Actinomycetes</taxon>
        <taxon>Bifidobacteriales</taxon>
        <taxon>Bifidobacteriaceae</taxon>
        <taxon>Bombiscardovia</taxon>
    </lineage>
</organism>
<dbReference type="PANTHER" id="PTHR30005:SF13">
    <property type="entry name" value="EXOPOLYPHOSPHATASE 2"/>
    <property type="match status" value="1"/>
</dbReference>
<dbReference type="Gene3D" id="3.30.420.40">
    <property type="match status" value="1"/>
</dbReference>
<proteinExistence type="predicted"/>
<name>A0ABM8B7M3_9BIFI</name>
<feature type="domain" description="Ppx/GppA phosphatase N-terminal" evidence="1">
    <location>
        <begin position="23"/>
        <end position="325"/>
    </location>
</feature>
<accession>A0ABM8B7M3</accession>
<dbReference type="Proteomes" id="UP001321766">
    <property type="component" value="Chromosome"/>
</dbReference>
<dbReference type="InterPro" id="IPR050273">
    <property type="entry name" value="GppA/Ppx_hydrolase"/>
</dbReference>
<dbReference type="InterPro" id="IPR003695">
    <property type="entry name" value="Ppx_GppA_N"/>
</dbReference>
<sequence length="335" mass="35656">MTHRASVTVAGVDCGTNSIRLMVAQVDEQGLHPLRPRLMRVVRLGEGVDRNHRFSQGALERTFAAAREFAQVLGEYQVDALRFVATSASRDASNRAEFEAGIHEILGVEPQVIAGTQEAQLSFLGAVSVLEQEQGQDVPAAPYLVVDLGGGSTELVAGADGLSGPVDQVQAAYSMNIGSVRMTERHLRSDPPTAHEIEQAQADIDEHITQAFQAVPVDQVRTLIGVSGTVTTMSAIALGLDHYERQAVDGARIALEDAQAANRRVLQMSRQERAGLGAIHPGRIDVIGGGALVWSRLLERLRAAAPSLQGGYVASEHGLLDGLVLSLGRDLLAGE</sequence>
<evidence type="ECO:0000313" key="3">
    <source>
        <dbReference type="Proteomes" id="UP001321766"/>
    </source>
</evidence>